<dbReference type="AlphaFoldDB" id="A0A3R9XNB1"/>
<dbReference type="EMBL" id="RXFM01000042">
    <property type="protein sequence ID" value="RST66504.1"/>
    <property type="molecule type" value="Genomic_DNA"/>
</dbReference>
<sequence>MSRWGYFSVYIITVSMYEKMPKYFKGVASIIGWISNEMIVEPMIDASICYPDKVYYAVNNFIYNPISIIDDLTENVCSMISINNAASFLTTSLFTNYNHQLLYNNEHIIASFAKLIPINMFRSYGIKQFYDYLLLKSNIENNNSENSNLYPYICVNNTTELSVYSMLVIEKCYSELD</sequence>
<gene>
    <name evidence="1" type="ORF">EIC27_03610</name>
</gene>
<proteinExistence type="predicted"/>
<dbReference type="Proteomes" id="UP000279470">
    <property type="component" value="Unassembled WGS sequence"/>
</dbReference>
<evidence type="ECO:0000313" key="1">
    <source>
        <dbReference type="EMBL" id="RST66504.1"/>
    </source>
</evidence>
<accession>A0A3R9XNB1</accession>
<comment type="caution">
    <text evidence="1">The sequence shown here is derived from an EMBL/GenBank/DDBJ whole genome shotgun (WGS) entry which is preliminary data.</text>
</comment>
<dbReference type="RefSeq" id="WP_126044778.1">
    <property type="nucleotide sequence ID" value="NZ_RXFM01000042.1"/>
</dbReference>
<protein>
    <submittedName>
        <fullName evidence="1">Uncharacterized protein</fullName>
    </submittedName>
</protein>
<reference evidence="2" key="1">
    <citation type="submission" date="2018-11" db="EMBL/GenBank/DDBJ databases">
        <title>Phylogenetic, genomic, and biogeographic characterization of a novel and ubiquitous marine invertebrate-associated Rickettsiales parasite, Candidatus Marinoinvertebrata rohwerii, gen. nov., sp. nov.</title>
        <authorList>
            <person name="Klinges J.G."/>
            <person name="Rosales S.M."/>
            <person name="Mcminds R."/>
            <person name="Shaver E.C."/>
            <person name="Shantz A."/>
            <person name="Peters E.C."/>
            <person name="Burkepile D.E."/>
            <person name="Silliman B.R."/>
            <person name="Vega Thurber R.L."/>
        </authorList>
    </citation>
    <scope>NUCLEOTIDE SEQUENCE [LARGE SCALE GENOMIC DNA]</scope>
    <source>
        <strain evidence="2">a_cerv_44</strain>
    </source>
</reference>
<keyword evidence="2" id="KW-1185">Reference proteome</keyword>
<organism evidence="1 2">
    <name type="scientific">Candidatus Aquarickettsia rohweri</name>
    <dbReference type="NCBI Taxonomy" id="2602574"/>
    <lineage>
        <taxon>Bacteria</taxon>
        <taxon>Pseudomonadati</taxon>
        <taxon>Pseudomonadota</taxon>
        <taxon>Alphaproteobacteria</taxon>
        <taxon>Rickettsiales</taxon>
        <taxon>Candidatus Midichloriaceae</taxon>
        <taxon>Candidatus Aquarickettsia</taxon>
    </lineage>
</organism>
<name>A0A3R9XNB1_9RICK</name>
<evidence type="ECO:0000313" key="2">
    <source>
        <dbReference type="Proteomes" id="UP000279470"/>
    </source>
</evidence>